<accession>H0YRT1</accession>
<dbReference type="AlphaFoldDB" id="H0YRT1"/>
<keyword evidence="9" id="KW-0206">Cytoskeleton</keyword>
<dbReference type="InterPro" id="IPR000980">
    <property type="entry name" value="SH2"/>
</dbReference>
<evidence type="ECO:0000256" key="2">
    <source>
        <dbReference type="ARBA" id="ARBA00022679"/>
    </source>
</evidence>
<dbReference type="Gene3D" id="1.10.510.10">
    <property type="entry name" value="Transferase(Phosphotransferase) domain 1"/>
    <property type="match status" value="1"/>
</dbReference>
<dbReference type="GO" id="GO:0004715">
    <property type="term" value="F:non-membrane spanning protein tyrosine kinase activity"/>
    <property type="evidence" value="ECO:0007669"/>
    <property type="project" value="UniProtKB-EC"/>
</dbReference>
<evidence type="ECO:0000313" key="18">
    <source>
        <dbReference type="Ensembl" id="ENSTGUP00000000990.2"/>
    </source>
</evidence>
<proteinExistence type="inferred from homology"/>
<dbReference type="HOGENOM" id="CLU_005265_0_0_1"/>
<dbReference type="GO" id="GO:0005524">
    <property type="term" value="F:ATP binding"/>
    <property type="evidence" value="ECO:0007669"/>
    <property type="project" value="UniProtKB-KW"/>
</dbReference>
<dbReference type="FunFam" id="1.20.1270.60:FF:000029">
    <property type="entry name" value="Tyrosine-protein kinase"/>
    <property type="match status" value="1"/>
</dbReference>
<evidence type="ECO:0000259" key="17">
    <source>
        <dbReference type="PROSITE" id="PS51741"/>
    </source>
</evidence>
<dbReference type="Ensembl" id="ENSTGUT00000001002.2">
    <property type="protein sequence ID" value="ENSTGUP00000000990.2"/>
    <property type="gene ID" value="ENSTGUG00000000963.2"/>
</dbReference>
<reference evidence="18" key="3">
    <citation type="submission" date="2025-09" db="UniProtKB">
        <authorList>
            <consortium name="Ensembl"/>
        </authorList>
    </citation>
    <scope>IDENTIFICATION</scope>
</reference>
<evidence type="ECO:0000256" key="13">
    <source>
        <dbReference type="SAM" id="Coils"/>
    </source>
</evidence>
<dbReference type="InterPro" id="IPR027267">
    <property type="entry name" value="AH/BAR_dom_sf"/>
</dbReference>
<evidence type="ECO:0000256" key="9">
    <source>
        <dbReference type="PIRNR" id="PIRNR000632"/>
    </source>
</evidence>
<comment type="similarity">
    <text evidence="9">Belongs to the protein kinase superfamily. Tyr protein kinase family. Fes/fps subfamily.</text>
</comment>
<feature type="coiled-coil region" evidence="13">
    <location>
        <begin position="353"/>
        <end position="380"/>
    </location>
</feature>
<dbReference type="PROSITE" id="PS51741">
    <property type="entry name" value="F_BAR"/>
    <property type="match status" value="1"/>
</dbReference>
<protein>
    <recommendedName>
        <fullName evidence="9">Tyrosine-protein kinase</fullName>
        <ecNumber evidence="9">2.7.10.2</ecNumber>
    </recommendedName>
</protein>
<evidence type="ECO:0000256" key="6">
    <source>
        <dbReference type="ARBA" id="ARBA00023054"/>
    </source>
</evidence>
<keyword evidence="1" id="KW-0597">Phosphoprotein</keyword>
<feature type="domain" description="Protein kinase" evidence="16">
    <location>
        <begin position="433"/>
        <end position="736"/>
    </location>
</feature>
<keyword evidence="5 9" id="KW-0067">ATP-binding</keyword>
<name>H0YRT1_TAEGU</name>
<dbReference type="InterPro" id="IPR011009">
    <property type="entry name" value="Kinase-like_dom_sf"/>
</dbReference>
<dbReference type="FunFam" id="1.10.510.10:FF:000299">
    <property type="entry name" value="Tyrosine-protein kinase"/>
    <property type="match status" value="1"/>
</dbReference>
<dbReference type="PRINTS" id="PR00109">
    <property type="entry name" value="TYRKINASE"/>
</dbReference>
<keyword evidence="4 9" id="KW-0418">Kinase</keyword>
<keyword evidence="2 9" id="KW-0808">Transferase</keyword>
<dbReference type="InterPro" id="IPR001245">
    <property type="entry name" value="Ser-Thr/Tyr_kinase_cat_dom"/>
</dbReference>
<dbReference type="GeneTree" id="ENSGT00940000154997"/>
<dbReference type="Pfam" id="PF07714">
    <property type="entry name" value="PK_Tyr_Ser-Thr"/>
    <property type="match status" value="1"/>
</dbReference>
<comment type="catalytic activity">
    <reaction evidence="8 9">
        <text>L-tyrosyl-[protein] + ATP = O-phospho-L-tyrosyl-[protein] + ADP + H(+)</text>
        <dbReference type="Rhea" id="RHEA:10596"/>
        <dbReference type="Rhea" id="RHEA-COMP:10136"/>
        <dbReference type="Rhea" id="RHEA-COMP:20101"/>
        <dbReference type="ChEBI" id="CHEBI:15378"/>
        <dbReference type="ChEBI" id="CHEBI:30616"/>
        <dbReference type="ChEBI" id="CHEBI:46858"/>
        <dbReference type="ChEBI" id="CHEBI:61978"/>
        <dbReference type="ChEBI" id="CHEBI:456216"/>
        <dbReference type="EC" id="2.7.10.2"/>
    </reaction>
</comment>
<dbReference type="SUPFAM" id="SSF55550">
    <property type="entry name" value="SH2 domain"/>
    <property type="match status" value="1"/>
</dbReference>
<dbReference type="PRINTS" id="PR00401">
    <property type="entry name" value="SH2DOMAIN"/>
</dbReference>
<dbReference type="InterPro" id="IPR036860">
    <property type="entry name" value="SH2_dom_sf"/>
</dbReference>
<feature type="active site" description="Proton acceptor" evidence="10">
    <location>
        <position position="603"/>
    </location>
</feature>
<dbReference type="STRING" id="59729.ENSTGUP00000035485"/>
<dbReference type="Gene3D" id="1.10.287.160">
    <property type="entry name" value="HR1 repeat"/>
    <property type="match status" value="1"/>
</dbReference>
<dbReference type="Gene3D" id="3.30.505.10">
    <property type="entry name" value="SH2 domain"/>
    <property type="match status" value="1"/>
</dbReference>
<dbReference type="GO" id="GO:0005856">
    <property type="term" value="C:cytoskeleton"/>
    <property type="evidence" value="ECO:0007669"/>
    <property type="project" value="UniProtKB-SubCell"/>
</dbReference>
<dbReference type="InterPro" id="IPR000719">
    <property type="entry name" value="Prot_kinase_dom"/>
</dbReference>
<dbReference type="PROSITE" id="PS50001">
    <property type="entry name" value="SH2"/>
    <property type="match status" value="1"/>
</dbReference>
<dbReference type="Pfam" id="PF00017">
    <property type="entry name" value="SH2"/>
    <property type="match status" value="1"/>
</dbReference>
<keyword evidence="6 12" id="KW-0175">Coiled coil</keyword>
<dbReference type="PROSITE" id="PS00109">
    <property type="entry name" value="PROTEIN_KINASE_TYR"/>
    <property type="match status" value="1"/>
</dbReference>
<dbReference type="SMART" id="SM00252">
    <property type="entry name" value="SH2"/>
    <property type="match status" value="1"/>
</dbReference>
<reference evidence="18" key="2">
    <citation type="submission" date="2025-08" db="UniProtKB">
        <authorList>
            <consortium name="Ensembl"/>
        </authorList>
    </citation>
    <scope>IDENTIFICATION</scope>
</reference>
<evidence type="ECO:0000256" key="7">
    <source>
        <dbReference type="ARBA" id="ARBA00023137"/>
    </source>
</evidence>
<evidence type="ECO:0000256" key="3">
    <source>
        <dbReference type="ARBA" id="ARBA00022741"/>
    </source>
</evidence>
<dbReference type="Proteomes" id="UP000007754">
    <property type="component" value="Chromosome Z"/>
</dbReference>
<evidence type="ECO:0000256" key="1">
    <source>
        <dbReference type="ARBA" id="ARBA00022553"/>
    </source>
</evidence>
<feature type="region of interest" description="Disordered" evidence="14">
    <location>
        <begin position="389"/>
        <end position="408"/>
    </location>
</feature>
<feature type="domain" description="SH2" evidence="15">
    <location>
        <begin position="460"/>
        <end position="550"/>
    </location>
</feature>
<dbReference type="PANTHER" id="PTHR24418">
    <property type="entry name" value="TYROSINE-PROTEIN KINASE"/>
    <property type="match status" value="1"/>
</dbReference>
<dbReference type="SUPFAM" id="SSF103657">
    <property type="entry name" value="BAR/IMD domain-like"/>
    <property type="match status" value="1"/>
</dbReference>
<dbReference type="InterPro" id="IPR001060">
    <property type="entry name" value="FCH_dom"/>
</dbReference>
<evidence type="ECO:0000256" key="14">
    <source>
        <dbReference type="SAM" id="MobiDB-lite"/>
    </source>
</evidence>
<evidence type="ECO:0000256" key="8">
    <source>
        <dbReference type="ARBA" id="ARBA00051245"/>
    </source>
</evidence>
<dbReference type="SUPFAM" id="SSF56112">
    <property type="entry name" value="Protein kinase-like (PK-like)"/>
    <property type="match status" value="1"/>
</dbReference>
<dbReference type="InterPro" id="IPR031160">
    <property type="entry name" value="F_BAR_dom"/>
</dbReference>
<comment type="subcellular location">
    <subcellularLocation>
        <location evidence="9">Cytoplasm</location>
        <location evidence="9">Cytoskeleton</location>
    </subcellularLocation>
</comment>
<keyword evidence="19" id="KW-1185">Reference proteome</keyword>
<dbReference type="SMART" id="SM00055">
    <property type="entry name" value="FCH"/>
    <property type="match status" value="1"/>
</dbReference>
<dbReference type="InterPro" id="IPR016250">
    <property type="entry name" value="Tyr-prot_kinase_Fes/Fps"/>
</dbReference>
<dbReference type="InterPro" id="IPR008266">
    <property type="entry name" value="Tyr_kinase_AS"/>
</dbReference>
<dbReference type="EC" id="2.7.10.2" evidence="9"/>
<dbReference type="FunFam" id="3.30.505.10:FF:000020">
    <property type="entry name" value="Tyrosine-protein kinase"/>
    <property type="match status" value="1"/>
</dbReference>
<dbReference type="InterPro" id="IPR050198">
    <property type="entry name" value="Non-receptor_tyrosine_kinases"/>
</dbReference>
<keyword evidence="7 9" id="KW-0829">Tyrosine-protein kinase</keyword>
<dbReference type="PROSITE" id="PS50011">
    <property type="entry name" value="PROTEIN_KINASE_DOM"/>
    <property type="match status" value="1"/>
</dbReference>
<dbReference type="Pfam" id="PF00611">
    <property type="entry name" value="FCH"/>
    <property type="match status" value="1"/>
</dbReference>
<evidence type="ECO:0000256" key="4">
    <source>
        <dbReference type="ARBA" id="ARBA00022777"/>
    </source>
</evidence>
<organism evidence="18 19">
    <name type="scientific">Taeniopygia guttata</name>
    <name type="common">Zebra finch</name>
    <name type="synonym">Poephila guttata</name>
    <dbReference type="NCBI Taxonomy" id="59729"/>
    <lineage>
        <taxon>Eukaryota</taxon>
        <taxon>Metazoa</taxon>
        <taxon>Chordata</taxon>
        <taxon>Craniata</taxon>
        <taxon>Vertebrata</taxon>
        <taxon>Euteleostomi</taxon>
        <taxon>Archelosauria</taxon>
        <taxon>Archosauria</taxon>
        <taxon>Dinosauria</taxon>
        <taxon>Saurischia</taxon>
        <taxon>Theropoda</taxon>
        <taxon>Coelurosauria</taxon>
        <taxon>Aves</taxon>
        <taxon>Neognathae</taxon>
        <taxon>Neoaves</taxon>
        <taxon>Telluraves</taxon>
        <taxon>Australaves</taxon>
        <taxon>Passeriformes</taxon>
        <taxon>Passeroidea</taxon>
        <taxon>Estrildidae</taxon>
        <taxon>Estrildinae</taxon>
        <taxon>Taeniopygia</taxon>
    </lineage>
</organism>
<evidence type="ECO:0000259" key="16">
    <source>
        <dbReference type="PROSITE" id="PS50011"/>
    </source>
</evidence>
<dbReference type="PIRSF" id="PIRSF000632">
    <property type="entry name" value="TyrPK_fps"/>
    <property type="match status" value="1"/>
</dbReference>
<keyword evidence="9" id="KW-0963">Cytoplasm</keyword>
<reference evidence="18 19" key="1">
    <citation type="journal article" date="2010" name="Nature">
        <title>The genome of a songbird.</title>
        <authorList>
            <person name="Warren W.C."/>
            <person name="Clayton D.F."/>
            <person name="Ellegren H."/>
            <person name="Arnold A.P."/>
            <person name="Hillier L.W."/>
            <person name="Kunstner A."/>
            <person name="Searle S."/>
            <person name="White S."/>
            <person name="Vilella A.J."/>
            <person name="Fairley S."/>
            <person name="Heger A."/>
            <person name="Kong L."/>
            <person name="Ponting C.P."/>
            <person name="Jarvis E.D."/>
            <person name="Mello C.V."/>
            <person name="Minx P."/>
            <person name="Lovell P."/>
            <person name="Velho T.A."/>
            <person name="Ferris M."/>
            <person name="Balakrishnan C.N."/>
            <person name="Sinha S."/>
            <person name="Blatti C."/>
            <person name="London S.E."/>
            <person name="Li Y."/>
            <person name="Lin Y.C."/>
            <person name="George J."/>
            <person name="Sweedler J."/>
            <person name="Southey B."/>
            <person name="Gunaratne P."/>
            <person name="Watson M."/>
            <person name="Nam K."/>
            <person name="Backstrom N."/>
            <person name="Smeds L."/>
            <person name="Nabholz B."/>
            <person name="Itoh Y."/>
            <person name="Whitney O."/>
            <person name="Pfenning A.R."/>
            <person name="Howard J."/>
            <person name="Volker M."/>
            <person name="Skinner B.M."/>
            <person name="Griffin D.K."/>
            <person name="Ye L."/>
            <person name="McLaren W.M."/>
            <person name="Flicek P."/>
            <person name="Quesada V."/>
            <person name="Velasco G."/>
            <person name="Lopez-Otin C."/>
            <person name="Puente X.S."/>
            <person name="Olender T."/>
            <person name="Lancet D."/>
            <person name="Smit A.F."/>
            <person name="Hubley R."/>
            <person name="Konkel M.K."/>
            <person name="Walker J.A."/>
            <person name="Batzer M.A."/>
            <person name="Gu W."/>
            <person name="Pollock D.D."/>
            <person name="Chen L."/>
            <person name="Cheng Z."/>
            <person name="Eichler E.E."/>
            <person name="Stapley J."/>
            <person name="Slate J."/>
            <person name="Ekblom R."/>
            <person name="Birkhead T."/>
            <person name="Burke T."/>
            <person name="Burt D."/>
            <person name="Scharff C."/>
            <person name="Adam I."/>
            <person name="Richard H."/>
            <person name="Sultan M."/>
            <person name="Soldatov A."/>
            <person name="Lehrach H."/>
            <person name="Edwards S.V."/>
            <person name="Yang S.P."/>
            <person name="Li X."/>
            <person name="Graves T."/>
            <person name="Fulton L."/>
            <person name="Nelson J."/>
            <person name="Chinwalla A."/>
            <person name="Hou S."/>
            <person name="Mardis E.R."/>
            <person name="Wilson R.K."/>
        </authorList>
    </citation>
    <scope>NUCLEOTIDE SEQUENCE [LARGE SCALE GENOMIC DNA]</scope>
</reference>
<feature type="coiled-coil region" evidence="13">
    <location>
        <begin position="126"/>
        <end position="160"/>
    </location>
</feature>
<evidence type="ECO:0000256" key="5">
    <source>
        <dbReference type="ARBA" id="ARBA00022840"/>
    </source>
</evidence>
<sequence>MGFGGDLKYSHDALLKLQDWELRLLETVKKFMVMRVKSDKEYASTLQNLCNQVDKESACQLDYISNVSKSWLLVVQQTEQLSKIMKTHAEDLNSGPLHRLTMMIKDKQQVKKSFVGVHQQIEAEMYKVTKTELEKLKSSYRQLIKEVNSAKEKYKEAVAKGKETEKAKDRCEKATMKLHMLHNQYVLALKGAQLHQHQYYDSTLPLLLDSLQKMQEEMIKALKGILDEYSEITSLVTEEIVNVHKEIQTSVEQIDPNSEYNDFIDTHRSSEVVEQEIEFDTSLLEENENLQANEIMWNNLTAESLQVMLKTVIEELMQTQQTLLSKEELVLDLEKKIEESSKTCEKKSDIVLLLSQKQALEELKQTVQQLKCSEAKFAAQKELLEQKVQENDGKEPPPVVNYEEDARSVTSMDKKDKVSRFDTIRHSIAGIIRSPKSMLGSSSFFDVISTTEKPLAEQDWYHGAIPRIEAQELLKQQGDFLVRESHGKPGEYVLSVFSDGQRRHFIIQYADNQYRFEGTGFPTIPQLIEHHYTTKQVITKKSGVVLLNPVVKDKKWVLSHEGDFLSFLRKKKDELKTKQLVKFSLDAASGMAYLESKNCIHRDLAARNCLVGESNILKISDFGMSRQEDDGVYSSSGLKQIPIKWTAPEALNYGRYTSESDVWSFGILLWETFSLGVCPYPGMTNQQAREQVEKGYRMSAPQKCPEEIYKIMQRCWDYKPENRPKFSEIQKELSSIKKKVT</sequence>
<evidence type="ECO:0000256" key="12">
    <source>
        <dbReference type="PROSITE-ProRule" id="PRU01077"/>
    </source>
</evidence>
<keyword evidence="3 9" id="KW-0547">Nucleotide-binding</keyword>
<dbReference type="CDD" id="cd10361">
    <property type="entry name" value="SH2_Fps_family"/>
    <property type="match status" value="1"/>
</dbReference>
<dbReference type="Gene3D" id="1.20.1270.60">
    <property type="entry name" value="Arfaptin homology (AH) domain/BAR domain"/>
    <property type="match status" value="1"/>
</dbReference>
<dbReference type="FunFam" id="1.10.287.160:FF:000005">
    <property type="entry name" value="Tyrosine-protein kinase"/>
    <property type="match status" value="1"/>
</dbReference>
<evidence type="ECO:0000313" key="19">
    <source>
        <dbReference type="Proteomes" id="UP000007754"/>
    </source>
</evidence>
<evidence type="ECO:0000259" key="15">
    <source>
        <dbReference type="PROSITE" id="PS50001"/>
    </source>
</evidence>
<dbReference type="CDD" id="cd07686">
    <property type="entry name" value="F-BAR_Fer"/>
    <property type="match status" value="1"/>
</dbReference>
<dbReference type="SMART" id="SM00219">
    <property type="entry name" value="TyrKc"/>
    <property type="match status" value="1"/>
</dbReference>
<dbReference type="InterPro" id="IPR035849">
    <property type="entry name" value="Fes/Fps/Fer_SH2"/>
</dbReference>
<feature type="domain" description="F-BAR" evidence="17">
    <location>
        <begin position="1"/>
        <end position="259"/>
    </location>
</feature>
<evidence type="ECO:0000256" key="10">
    <source>
        <dbReference type="PIRSR" id="PIRSR000632-1"/>
    </source>
</evidence>
<evidence type="ECO:0000256" key="11">
    <source>
        <dbReference type="PROSITE-ProRule" id="PRU00191"/>
    </source>
</evidence>
<keyword evidence="11" id="KW-0727">SH2 domain</keyword>
<dbReference type="InterPro" id="IPR037452">
    <property type="entry name" value="Fer_F-BAR"/>
</dbReference>
<dbReference type="InterPro" id="IPR020635">
    <property type="entry name" value="Tyr_kinase_cat_dom"/>
</dbReference>